<proteinExistence type="predicted"/>
<organism evidence="2 3">
    <name type="scientific">Dongia mobilis</name>
    <dbReference type="NCBI Taxonomy" id="578943"/>
    <lineage>
        <taxon>Bacteria</taxon>
        <taxon>Pseudomonadati</taxon>
        <taxon>Pseudomonadota</taxon>
        <taxon>Alphaproteobacteria</taxon>
        <taxon>Rhodospirillales</taxon>
        <taxon>Dongiaceae</taxon>
        <taxon>Dongia</taxon>
    </lineage>
</organism>
<comment type="caution">
    <text evidence="2">The sequence shown here is derived from an EMBL/GenBank/DDBJ whole genome shotgun (WGS) entry which is preliminary data.</text>
</comment>
<dbReference type="AlphaFoldDB" id="A0A4R6WQE5"/>
<evidence type="ECO:0000256" key="1">
    <source>
        <dbReference type="SAM" id="MobiDB-lite"/>
    </source>
</evidence>
<feature type="region of interest" description="Disordered" evidence="1">
    <location>
        <begin position="56"/>
        <end position="94"/>
    </location>
</feature>
<dbReference type="Proteomes" id="UP000295783">
    <property type="component" value="Unassembled WGS sequence"/>
</dbReference>
<keyword evidence="3" id="KW-1185">Reference proteome</keyword>
<gene>
    <name evidence="2" type="ORF">A8950_1806</name>
</gene>
<reference evidence="2 3" key="1">
    <citation type="submission" date="2019-03" db="EMBL/GenBank/DDBJ databases">
        <title>Genomic Encyclopedia of Type Strains, Phase III (KMG-III): the genomes of soil and plant-associated and newly described type strains.</title>
        <authorList>
            <person name="Whitman W."/>
        </authorList>
    </citation>
    <scope>NUCLEOTIDE SEQUENCE [LARGE SCALE GENOMIC DNA]</scope>
    <source>
        <strain evidence="2 3">CGMCC 1.7660</strain>
    </source>
</reference>
<dbReference type="EMBL" id="SNYW01000008">
    <property type="protein sequence ID" value="TDQ81986.1"/>
    <property type="molecule type" value="Genomic_DNA"/>
</dbReference>
<accession>A0A4R6WQE5</accession>
<evidence type="ECO:0000313" key="3">
    <source>
        <dbReference type="Proteomes" id="UP000295783"/>
    </source>
</evidence>
<feature type="compositionally biased region" description="Low complexity" evidence="1">
    <location>
        <begin position="81"/>
        <end position="94"/>
    </location>
</feature>
<evidence type="ECO:0000313" key="2">
    <source>
        <dbReference type="EMBL" id="TDQ81986.1"/>
    </source>
</evidence>
<sequence length="188" mass="19769">MYRSGASFNRHPRRQSARAVAAPHPVIHRIIPLLAVLATVLLLAACVQPGHQLGKDAANPAKTAQKAQPGTTPGAKPGTAPDPAAEPAPEAAPATVAWSDADQLMGLGSEDIRAALGAPARIREEEPAQIYQYVGGDCVLDLFLYQEAGIYRVTYAEARSVKAEHKPVEACLRTLPAPIVAANTQPST</sequence>
<protein>
    <submittedName>
        <fullName evidence="2">Uncharacterized protein</fullName>
    </submittedName>
</protein>
<feature type="region of interest" description="Disordered" evidence="1">
    <location>
        <begin position="1"/>
        <end position="21"/>
    </location>
</feature>
<name>A0A4R6WQE5_9PROT</name>